<dbReference type="PROSITE" id="PS51294">
    <property type="entry name" value="HTH_MYB"/>
    <property type="match status" value="1"/>
</dbReference>
<evidence type="ECO:0000256" key="3">
    <source>
        <dbReference type="ARBA" id="ARBA00023242"/>
    </source>
</evidence>
<dbReference type="GO" id="GO:0003700">
    <property type="term" value="F:DNA-binding transcription factor activity"/>
    <property type="evidence" value="ECO:0007669"/>
    <property type="project" value="InterPro"/>
</dbReference>
<evidence type="ECO:0000259" key="5">
    <source>
        <dbReference type="PROSITE" id="PS51294"/>
    </source>
</evidence>
<evidence type="ECO:0000256" key="4">
    <source>
        <dbReference type="SAM" id="MobiDB-lite"/>
    </source>
</evidence>
<evidence type="ECO:0000313" key="6">
    <source>
        <dbReference type="EMBL" id="ABR17589.1"/>
    </source>
</evidence>
<dbReference type="EMBL" id="EF677787">
    <property type="protein sequence ID" value="ABR17589.1"/>
    <property type="molecule type" value="mRNA"/>
</dbReference>
<dbReference type="Gene3D" id="1.10.10.60">
    <property type="entry name" value="Homeodomain-like"/>
    <property type="match status" value="1"/>
</dbReference>
<sequence length="492" mass="54222">MNNKNLDISPHGGTAMGTPHAFRAAPAPDTEHSWNACFIENNVPPSQHILPQVLSPDSRQANSFRTVSPVSSVSNTGIGHGHMYSSASSFCTSLHHSSSAGSQRQNQLNGLPFLPQPSKTLLPGSAVRSSQSGLSYSSEGRNLRCQEAGTEHPLQELFHFSEELSEYSQRSQEKLANAQNVGQEQSKQSDWPLWTEHLVSDDLSDLLVGDPCINTAYQTAKSSATESTSHQLQSHQQFLPPSGGIHLPANSPASGAGASNKPRLRWTPELHENFVEAINKLGGAERATPKGVLKLMNVEGLTIYHVKSHLQKYRIAKYISDYTDGNANRKRNVDDDISLDLKTGMQITEALRLQMEVQKQLHEQLETQRNLQLRIEEHGRYLQKMFEEQTKAGNLFKSHGPSAAGCSDPSPEETSSKLSKEESNAGHSEPNLDTSEKENSVSEKLPVSRTYGDGQQLAWDHHESTPDLEFQPESPLSKSKRIRLDGDIQDVD</sequence>
<dbReference type="AlphaFoldDB" id="B8LPK9"/>
<accession>B8LPK9</accession>
<feature type="domain" description="HTH myb-type" evidence="5">
    <location>
        <begin position="258"/>
        <end position="318"/>
    </location>
</feature>
<evidence type="ECO:0000256" key="1">
    <source>
        <dbReference type="ARBA" id="ARBA00023015"/>
    </source>
</evidence>
<feature type="region of interest" description="Disordered" evidence="4">
    <location>
        <begin position="169"/>
        <end position="189"/>
    </location>
</feature>
<dbReference type="SUPFAM" id="SSF46689">
    <property type="entry name" value="Homeodomain-like"/>
    <property type="match status" value="1"/>
</dbReference>
<feature type="compositionally biased region" description="Polar residues" evidence="4">
    <location>
        <begin position="177"/>
        <end position="189"/>
    </location>
</feature>
<dbReference type="PANTHER" id="PTHR31499:SF79">
    <property type="entry name" value="HTH MYB-TYPE DOMAIN-CONTAINING PROTEIN"/>
    <property type="match status" value="1"/>
</dbReference>
<dbReference type="OMA" id="PCINTAY"/>
<proteinExistence type="evidence at transcript level"/>
<dbReference type="GO" id="GO:0003677">
    <property type="term" value="F:DNA binding"/>
    <property type="evidence" value="ECO:0007669"/>
    <property type="project" value="InterPro"/>
</dbReference>
<feature type="compositionally biased region" description="Low complexity" evidence="4">
    <location>
        <begin position="129"/>
        <end position="138"/>
    </location>
</feature>
<keyword evidence="1" id="KW-0805">Transcription regulation</keyword>
<protein>
    <recommendedName>
        <fullName evidence="5">HTH myb-type domain-containing protein</fullName>
    </recommendedName>
</protein>
<dbReference type="InterPro" id="IPR001005">
    <property type="entry name" value="SANT/Myb"/>
</dbReference>
<reference evidence="6" key="1">
    <citation type="submission" date="2007-06" db="EMBL/GenBank/DDBJ databases">
        <title>Full length cDNA sequences from Sitka Spruce (Picea sitchensis).</title>
        <authorList>
            <person name="Ralph S.G."/>
            <person name="Chun H.E."/>
            <person name="Liao N."/>
            <person name="Ali J."/>
            <person name="Reid K."/>
            <person name="Kolosova N."/>
            <person name="Cooper N."/>
            <person name="Cullis C."/>
            <person name="Jancsik S."/>
            <person name="Moore R."/>
            <person name="Mayo M."/>
            <person name="Wagner S."/>
            <person name="Holt R.A."/>
            <person name="Jones S.J.M."/>
            <person name="Marra M.A."/>
            <person name="Ritland C.E."/>
            <person name="Ritland K."/>
            <person name="Bohlmann J."/>
        </authorList>
    </citation>
    <scope>NUCLEOTIDE SEQUENCE</scope>
    <source>
        <tissue evidence="6">Green portion of the leader tissue</tissue>
    </source>
</reference>
<dbReference type="FunFam" id="1.10.10.60:FF:000002">
    <property type="entry name" value="Myb family transcription factor"/>
    <property type="match status" value="1"/>
</dbReference>
<dbReference type="InterPro" id="IPR006447">
    <property type="entry name" value="Myb_dom_plants"/>
</dbReference>
<dbReference type="InterPro" id="IPR017930">
    <property type="entry name" value="Myb_dom"/>
</dbReference>
<feature type="region of interest" description="Disordered" evidence="4">
    <location>
        <begin position="95"/>
        <end position="141"/>
    </location>
</feature>
<keyword evidence="2" id="KW-0804">Transcription</keyword>
<name>B8LPK9_PICSI</name>
<dbReference type="InterPro" id="IPR025756">
    <property type="entry name" value="Myb_CC_LHEQLE"/>
</dbReference>
<dbReference type="PANTHER" id="PTHR31499">
    <property type="entry name" value="MYB FAMILY TRANSCRIPTION FACTOR PHL11"/>
    <property type="match status" value="1"/>
</dbReference>
<dbReference type="NCBIfam" id="TIGR01557">
    <property type="entry name" value="myb_SHAQKYF"/>
    <property type="match status" value="1"/>
</dbReference>
<feature type="compositionally biased region" description="Polar residues" evidence="4">
    <location>
        <begin position="100"/>
        <end position="109"/>
    </location>
</feature>
<dbReference type="Pfam" id="PF00249">
    <property type="entry name" value="Myb_DNA-binding"/>
    <property type="match status" value="1"/>
</dbReference>
<dbReference type="InterPro" id="IPR046955">
    <property type="entry name" value="PHR1-like"/>
</dbReference>
<feature type="region of interest" description="Disordered" evidence="4">
    <location>
        <begin position="395"/>
        <end position="492"/>
    </location>
</feature>
<keyword evidence="3" id="KW-0539">Nucleus</keyword>
<dbReference type="Pfam" id="PF14379">
    <property type="entry name" value="Myb_CC_LHEQLE"/>
    <property type="match status" value="1"/>
</dbReference>
<organism evidence="6">
    <name type="scientific">Picea sitchensis</name>
    <name type="common">Sitka spruce</name>
    <name type="synonym">Pinus sitchensis</name>
    <dbReference type="NCBI Taxonomy" id="3332"/>
    <lineage>
        <taxon>Eukaryota</taxon>
        <taxon>Viridiplantae</taxon>
        <taxon>Streptophyta</taxon>
        <taxon>Embryophyta</taxon>
        <taxon>Tracheophyta</taxon>
        <taxon>Spermatophyta</taxon>
        <taxon>Pinopsida</taxon>
        <taxon>Pinidae</taxon>
        <taxon>Conifers I</taxon>
        <taxon>Pinales</taxon>
        <taxon>Pinaceae</taxon>
        <taxon>Picea</taxon>
    </lineage>
</organism>
<dbReference type="InterPro" id="IPR009057">
    <property type="entry name" value="Homeodomain-like_sf"/>
</dbReference>
<evidence type="ECO:0000256" key="2">
    <source>
        <dbReference type="ARBA" id="ARBA00023163"/>
    </source>
</evidence>
<feature type="compositionally biased region" description="Basic and acidic residues" evidence="4">
    <location>
        <begin position="414"/>
        <end position="424"/>
    </location>
</feature>